<dbReference type="EMBL" id="CP042425">
    <property type="protein sequence ID" value="QEL15869.1"/>
    <property type="molecule type" value="Genomic_DNA"/>
</dbReference>
<evidence type="ECO:0000313" key="5">
    <source>
        <dbReference type="EMBL" id="QEL17429.1"/>
    </source>
</evidence>
<gene>
    <name evidence="4" type="ORF">PX52LOC_02805</name>
    <name evidence="5" type="ORF">PX52LOC_04418</name>
</gene>
<dbReference type="AlphaFoldDB" id="A0A5C1A928"/>
<proteinExistence type="inferred from homology"/>
<dbReference type="KEGG" id="lrs:PX52LOC_02805"/>
<accession>A0A5C1A928</accession>
<organism evidence="4 6">
    <name type="scientific">Limnoglobus roseus</name>
    <dbReference type="NCBI Taxonomy" id="2598579"/>
    <lineage>
        <taxon>Bacteria</taxon>
        <taxon>Pseudomonadati</taxon>
        <taxon>Planctomycetota</taxon>
        <taxon>Planctomycetia</taxon>
        <taxon>Gemmatales</taxon>
        <taxon>Gemmataceae</taxon>
        <taxon>Limnoglobus</taxon>
    </lineage>
</organism>
<comment type="similarity">
    <text evidence="1 2">Belongs to the small heat shock protein (HSP20) family.</text>
</comment>
<dbReference type="Pfam" id="PF00011">
    <property type="entry name" value="HSP20"/>
    <property type="match status" value="1"/>
</dbReference>
<protein>
    <submittedName>
        <fullName evidence="4">Hsp20/alpha crystallin family protein</fullName>
    </submittedName>
</protein>
<feature type="domain" description="SHSP" evidence="3">
    <location>
        <begin position="27"/>
        <end position="135"/>
    </location>
</feature>
<dbReference type="OrthoDB" id="268718at2"/>
<dbReference type="InterPro" id="IPR008978">
    <property type="entry name" value="HSP20-like_chaperone"/>
</dbReference>
<dbReference type="KEGG" id="lrs:PX52LOC_04418"/>
<dbReference type="SUPFAM" id="SSF49764">
    <property type="entry name" value="HSP20-like chaperones"/>
    <property type="match status" value="1"/>
</dbReference>
<evidence type="ECO:0000256" key="2">
    <source>
        <dbReference type="RuleBase" id="RU003616"/>
    </source>
</evidence>
<dbReference type="PROSITE" id="PS01031">
    <property type="entry name" value="SHSP"/>
    <property type="match status" value="1"/>
</dbReference>
<dbReference type="InterPro" id="IPR002068">
    <property type="entry name" value="A-crystallin/Hsp20_dom"/>
</dbReference>
<evidence type="ECO:0000259" key="3">
    <source>
        <dbReference type="PROSITE" id="PS01031"/>
    </source>
</evidence>
<name>A0A5C1A928_9BACT</name>
<evidence type="ECO:0000256" key="1">
    <source>
        <dbReference type="PROSITE-ProRule" id="PRU00285"/>
    </source>
</evidence>
<evidence type="ECO:0000313" key="4">
    <source>
        <dbReference type="EMBL" id="QEL15869.1"/>
    </source>
</evidence>
<dbReference type="Gene3D" id="2.60.40.790">
    <property type="match status" value="1"/>
</dbReference>
<dbReference type="CDD" id="cd06464">
    <property type="entry name" value="ACD_sHsps-like"/>
    <property type="match status" value="1"/>
</dbReference>
<dbReference type="PANTHER" id="PTHR11527">
    <property type="entry name" value="HEAT-SHOCK PROTEIN 20 FAMILY MEMBER"/>
    <property type="match status" value="1"/>
</dbReference>
<evidence type="ECO:0000313" key="6">
    <source>
        <dbReference type="Proteomes" id="UP000324974"/>
    </source>
</evidence>
<dbReference type="InterPro" id="IPR031107">
    <property type="entry name" value="Small_HSP"/>
</dbReference>
<dbReference type="EMBL" id="CP042425">
    <property type="protein sequence ID" value="QEL17429.1"/>
    <property type="molecule type" value="Genomic_DNA"/>
</dbReference>
<reference evidence="6" key="1">
    <citation type="submission" date="2019-08" db="EMBL/GenBank/DDBJ databases">
        <title>Limnoglobus roseus gen. nov., sp. nov., a novel freshwater planctomycete with a giant genome from the family Gemmataceae.</title>
        <authorList>
            <person name="Kulichevskaya I.S."/>
            <person name="Naumoff D.G."/>
            <person name="Miroshnikov K."/>
            <person name="Ivanova A."/>
            <person name="Philippov D.A."/>
            <person name="Hakobyan A."/>
            <person name="Rijpstra I.C."/>
            <person name="Sinninghe Damste J.S."/>
            <person name="Liesack W."/>
            <person name="Dedysh S.N."/>
        </authorList>
    </citation>
    <scope>NUCLEOTIDE SEQUENCE [LARGE SCALE GENOMIC DNA]</scope>
    <source>
        <strain evidence="6">PX52</strain>
    </source>
</reference>
<dbReference type="Proteomes" id="UP000324974">
    <property type="component" value="Chromosome"/>
</dbReference>
<reference evidence="4" key="2">
    <citation type="journal article" date="2020" name="Int. J. Syst. Evol. Microbiol.">
        <title>Limnoglobus roseus gen. nov., sp. nov., a novel freshwater planctomycete with a giant genome from the family Gemmataceae.</title>
        <authorList>
            <person name="Kulichevskaya I.S."/>
            <person name="Naumoff D.G."/>
            <person name="Miroshnikov K.K."/>
            <person name="Ivanova A.A."/>
            <person name="Philippov D.A."/>
            <person name="Hakobyan A."/>
            <person name="Rijpstra W.I.C."/>
            <person name="Damste J.S.S."/>
            <person name="Liesack W."/>
            <person name="Dedysh S.N."/>
        </authorList>
    </citation>
    <scope>NUCLEOTIDE SEQUENCE</scope>
    <source>
        <strain evidence="4">PX52</strain>
    </source>
</reference>
<dbReference type="RefSeq" id="WP_149110642.1">
    <property type="nucleotide sequence ID" value="NZ_CP042425.1"/>
</dbReference>
<keyword evidence="6" id="KW-1185">Reference proteome</keyword>
<sequence>MLSLLANDSPFAPANRLSPVLDRLFEGITAPGWPTRGPALWESPDAVYFQMDVPGATAGDLDISVHGDELIVCGERKVRGREGDERSFGRFETRAALPCGVDADRVEATLANGVLSITCPKSEAAKPRKIALKSA</sequence>